<keyword evidence="1" id="KW-0812">Transmembrane</keyword>
<gene>
    <name evidence="2" type="ORF">MNQ99_07380</name>
</gene>
<evidence type="ECO:0000256" key="1">
    <source>
        <dbReference type="SAM" id="Phobius"/>
    </source>
</evidence>
<accession>A0ABY3WF09</accession>
<dbReference type="EMBL" id="CP093326">
    <property type="protein sequence ID" value="UNK47153.1"/>
    <property type="molecule type" value="Genomic_DNA"/>
</dbReference>
<evidence type="ECO:0000313" key="3">
    <source>
        <dbReference type="Proteomes" id="UP000829069"/>
    </source>
</evidence>
<proteinExistence type="predicted"/>
<feature type="transmembrane region" description="Helical" evidence="1">
    <location>
        <begin position="29"/>
        <end position="48"/>
    </location>
</feature>
<name>A0ABY3WF09_9MICC</name>
<organism evidence="2 3">
    <name type="scientific">Arthrobacter sulfonylureivorans</name>
    <dbReference type="NCBI Taxonomy" id="2486855"/>
    <lineage>
        <taxon>Bacteria</taxon>
        <taxon>Bacillati</taxon>
        <taxon>Actinomycetota</taxon>
        <taxon>Actinomycetes</taxon>
        <taxon>Micrococcales</taxon>
        <taxon>Micrococcaceae</taxon>
        <taxon>Arthrobacter</taxon>
    </lineage>
</organism>
<keyword evidence="1" id="KW-1133">Transmembrane helix</keyword>
<evidence type="ECO:0000313" key="2">
    <source>
        <dbReference type="EMBL" id="UNK47153.1"/>
    </source>
</evidence>
<dbReference type="Proteomes" id="UP000829069">
    <property type="component" value="Chromosome"/>
</dbReference>
<dbReference type="RefSeq" id="WP_127512735.1">
    <property type="nucleotide sequence ID" value="NZ_CP093326.1"/>
</dbReference>
<keyword evidence="3" id="KW-1185">Reference proteome</keyword>
<sequence>MPAPDKVAPGRGLVGAPAFTLTANLSRGLPIISLVADLIIAAVLYGAWIRAGRPRGIHNVAAEAEEMSE</sequence>
<keyword evidence="1" id="KW-0472">Membrane</keyword>
<protein>
    <submittedName>
        <fullName evidence="2">Uncharacterized protein</fullName>
    </submittedName>
</protein>
<reference evidence="2 3" key="1">
    <citation type="submission" date="2022-03" db="EMBL/GenBank/DDBJ databases">
        <title>Isotopic signatures of nitrous oxide derived from detoxification processes.</title>
        <authorList>
            <person name="Behrendt U."/>
            <person name="Buchen C."/>
            <person name="Well R."/>
            <person name="Ulrich A."/>
            <person name="Rohe L."/>
            <person name="Kolb S."/>
            <person name="Schloter M."/>
            <person name="Horn M.A."/>
            <person name="Augustin J."/>
        </authorList>
    </citation>
    <scope>NUCLEOTIDE SEQUENCE [LARGE SCALE GENOMIC DNA]</scope>
    <source>
        <strain evidence="2 3">S4-C24</strain>
    </source>
</reference>